<feature type="transmembrane region" description="Helical" evidence="6">
    <location>
        <begin position="237"/>
        <end position="253"/>
    </location>
</feature>
<evidence type="ECO:0000256" key="4">
    <source>
        <dbReference type="ARBA" id="ARBA00022989"/>
    </source>
</evidence>
<dbReference type="EMBL" id="JMKI01000036">
    <property type="protein sequence ID" value="KEJ92071.1"/>
    <property type="molecule type" value="Genomic_DNA"/>
</dbReference>
<protein>
    <recommendedName>
        <fullName evidence="9">Cobalt ABC transporter permease</fullName>
    </recommendedName>
</protein>
<dbReference type="eggNOG" id="COG0619">
    <property type="taxonomic scope" value="Bacteria"/>
</dbReference>
<keyword evidence="8" id="KW-1185">Reference proteome</keyword>
<keyword evidence="3 6" id="KW-0812">Transmembrane</keyword>
<proteinExistence type="predicted"/>
<dbReference type="GeneID" id="90983959"/>
<sequence>MPELRAALYDIYSLEALSVGASAMHALDARAKAVGTLFYLAALLSFRQRELSALAPFVLYPAAALSVAGVPLRMMMRRFLTALPFCLFAAISSVFFDRAPLFSIFGVTVTSGWLIFFSIMFRALLCVAAVLALIATTPMYELTRALRRMRVPEYFVFLFEMTCRYAGTLSEEALSMRTACALRGGGVRMRDMGSFAGRLLLRSFARAERVCAAMRCRGWGGGDVLFCSGRALRFDDYIFLALLCGSSLFFRIVNVPQAVGKLLICLF</sequence>
<evidence type="ECO:0000313" key="7">
    <source>
        <dbReference type="EMBL" id="KEJ92071.1"/>
    </source>
</evidence>
<dbReference type="GO" id="GO:0043190">
    <property type="term" value="C:ATP-binding cassette (ABC) transporter complex"/>
    <property type="evidence" value="ECO:0007669"/>
    <property type="project" value="InterPro"/>
</dbReference>
<evidence type="ECO:0000256" key="3">
    <source>
        <dbReference type="ARBA" id="ARBA00022692"/>
    </source>
</evidence>
<dbReference type="OrthoDB" id="6307at2"/>
<dbReference type="NCBIfam" id="TIGR02454">
    <property type="entry name" value="ECF_T_CbiQ"/>
    <property type="match status" value="1"/>
</dbReference>
<keyword evidence="4 6" id="KW-1133">Transmembrane helix</keyword>
<dbReference type="AlphaFoldDB" id="A0A073IRI7"/>
<feature type="transmembrane region" description="Helical" evidence="6">
    <location>
        <begin position="53"/>
        <end position="72"/>
    </location>
</feature>
<feature type="transmembrane region" description="Helical" evidence="6">
    <location>
        <begin position="116"/>
        <end position="140"/>
    </location>
</feature>
<comment type="caution">
    <text evidence="7">The sequence shown here is derived from an EMBL/GenBank/DDBJ whole genome shotgun (WGS) entry which is preliminary data.</text>
</comment>
<evidence type="ECO:0000313" key="8">
    <source>
        <dbReference type="Proteomes" id="UP000027665"/>
    </source>
</evidence>
<keyword evidence="5 6" id="KW-0472">Membrane</keyword>
<evidence type="ECO:0000256" key="1">
    <source>
        <dbReference type="ARBA" id="ARBA00004651"/>
    </source>
</evidence>
<dbReference type="Pfam" id="PF02361">
    <property type="entry name" value="CbiQ"/>
    <property type="match status" value="1"/>
</dbReference>
<reference evidence="7 8" key="1">
    <citation type="submission" date="2014-04" db="EMBL/GenBank/DDBJ databases">
        <title>Draft Genome Sequence of Synergistes jonesii.</title>
        <authorList>
            <person name="Coil D.A."/>
            <person name="Eisen J.A."/>
            <person name="Holland-Moritz H.E."/>
        </authorList>
    </citation>
    <scope>NUCLEOTIDE SEQUENCE [LARGE SCALE GENOMIC DNA]</scope>
    <source>
        <strain evidence="7 8">78-1</strain>
    </source>
</reference>
<evidence type="ECO:0000256" key="2">
    <source>
        <dbReference type="ARBA" id="ARBA00022475"/>
    </source>
</evidence>
<dbReference type="RefSeq" id="WP_037976843.1">
    <property type="nucleotide sequence ID" value="NZ_JMKI01000036.1"/>
</dbReference>
<name>A0A073IRI7_9BACT</name>
<dbReference type="CDD" id="cd16914">
    <property type="entry name" value="EcfT"/>
    <property type="match status" value="1"/>
</dbReference>
<dbReference type="PANTHER" id="PTHR34857">
    <property type="entry name" value="SLL0384 PROTEIN"/>
    <property type="match status" value="1"/>
</dbReference>
<organism evidence="7 8">
    <name type="scientific">Synergistes jonesii</name>
    <dbReference type="NCBI Taxonomy" id="2754"/>
    <lineage>
        <taxon>Bacteria</taxon>
        <taxon>Thermotogati</taxon>
        <taxon>Synergistota</taxon>
        <taxon>Synergistia</taxon>
        <taxon>Synergistales</taxon>
        <taxon>Synergistaceae</taxon>
        <taxon>Synergistes</taxon>
    </lineage>
</organism>
<dbReference type="PATRIC" id="fig|2754.20.peg.2032"/>
<keyword evidence="2" id="KW-1003">Cell membrane</keyword>
<dbReference type="InterPro" id="IPR003339">
    <property type="entry name" value="ABC/ECF_trnsptr_transmembrane"/>
</dbReference>
<dbReference type="PANTHER" id="PTHR34857:SF2">
    <property type="entry name" value="SLL0384 PROTEIN"/>
    <property type="match status" value="1"/>
</dbReference>
<dbReference type="GO" id="GO:0006824">
    <property type="term" value="P:cobalt ion transport"/>
    <property type="evidence" value="ECO:0007669"/>
    <property type="project" value="InterPro"/>
</dbReference>
<dbReference type="InterPro" id="IPR012809">
    <property type="entry name" value="ECF_CbiQ"/>
</dbReference>
<accession>A0A073IRI7</accession>
<dbReference type="STRING" id="2754.EH55_06740"/>
<evidence type="ECO:0008006" key="9">
    <source>
        <dbReference type="Google" id="ProtNLM"/>
    </source>
</evidence>
<evidence type="ECO:0000256" key="5">
    <source>
        <dbReference type="ARBA" id="ARBA00023136"/>
    </source>
</evidence>
<evidence type="ECO:0000256" key="6">
    <source>
        <dbReference type="SAM" id="Phobius"/>
    </source>
</evidence>
<comment type="subcellular location">
    <subcellularLocation>
        <location evidence="1">Cell membrane</location>
        <topology evidence="1">Multi-pass membrane protein</topology>
    </subcellularLocation>
</comment>
<gene>
    <name evidence="7" type="ORF">EH55_06740</name>
</gene>
<feature type="transmembrane region" description="Helical" evidence="6">
    <location>
        <begin position="79"/>
        <end position="96"/>
    </location>
</feature>
<dbReference type="Proteomes" id="UP000027665">
    <property type="component" value="Unassembled WGS sequence"/>
</dbReference>
<dbReference type="InterPro" id="IPR051611">
    <property type="entry name" value="ECF_transporter_component"/>
</dbReference>